<evidence type="ECO:0000313" key="9">
    <source>
        <dbReference type="Proteomes" id="UP000076738"/>
    </source>
</evidence>
<dbReference type="OrthoDB" id="5411533at2759"/>
<dbReference type="Gene3D" id="3.30.70.330">
    <property type="match status" value="1"/>
</dbReference>
<keyword evidence="9" id="KW-1185">Reference proteome</keyword>
<evidence type="ECO:0000256" key="3">
    <source>
        <dbReference type="ARBA" id="ARBA00022884"/>
    </source>
</evidence>
<comment type="subcellular location">
    <subcellularLocation>
        <location evidence="1">Nucleus</location>
    </subcellularLocation>
</comment>
<feature type="compositionally biased region" description="Basic and acidic residues" evidence="6">
    <location>
        <begin position="113"/>
        <end position="123"/>
    </location>
</feature>
<dbReference type="FunFam" id="3.30.70.330:FF:000382">
    <property type="entry name" value="G-patch domain-containing protein"/>
    <property type="match status" value="1"/>
</dbReference>
<feature type="domain" description="G-patch" evidence="7">
    <location>
        <begin position="337"/>
        <end position="393"/>
    </location>
</feature>
<keyword evidence="4" id="KW-0508">mRNA splicing</keyword>
<feature type="compositionally biased region" description="Pro residues" evidence="6">
    <location>
        <begin position="186"/>
        <end position="204"/>
    </location>
</feature>
<feature type="compositionally biased region" description="Gly residues" evidence="6">
    <location>
        <begin position="10"/>
        <end position="23"/>
    </location>
</feature>
<evidence type="ECO:0000256" key="5">
    <source>
        <dbReference type="ARBA" id="ARBA00023242"/>
    </source>
</evidence>
<feature type="compositionally biased region" description="Pro residues" evidence="6">
    <location>
        <begin position="227"/>
        <end position="249"/>
    </location>
</feature>
<keyword evidence="3" id="KW-0694">RNA-binding</keyword>
<evidence type="ECO:0000256" key="6">
    <source>
        <dbReference type="SAM" id="MobiDB-lite"/>
    </source>
</evidence>
<feature type="compositionally biased region" description="Pro residues" evidence="6">
    <location>
        <begin position="260"/>
        <end position="285"/>
    </location>
</feature>
<feature type="region of interest" description="Disordered" evidence="6">
    <location>
        <begin position="174"/>
        <end position="286"/>
    </location>
</feature>
<dbReference type="STRING" id="1330018.A0A167LI63"/>
<dbReference type="InterPro" id="IPR003954">
    <property type="entry name" value="RRM_euk-type"/>
</dbReference>
<evidence type="ECO:0000256" key="4">
    <source>
        <dbReference type="ARBA" id="ARBA00023187"/>
    </source>
</evidence>
<dbReference type="PANTHER" id="PTHR13288">
    <property type="entry name" value="SPLICING FACTOR 45 SPF45"/>
    <property type="match status" value="1"/>
</dbReference>
<keyword evidence="2" id="KW-0507">mRNA processing</keyword>
<evidence type="ECO:0000313" key="8">
    <source>
        <dbReference type="EMBL" id="KZO95719.1"/>
    </source>
</evidence>
<name>A0A167LI63_CALVF</name>
<feature type="region of interest" description="Disordered" evidence="6">
    <location>
        <begin position="1"/>
        <end position="156"/>
    </location>
</feature>
<feature type="compositionally biased region" description="Basic and acidic residues" evidence="6">
    <location>
        <begin position="89"/>
        <end position="99"/>
    </location>
</feature>
<dbReference type="GO" id="GO:0003723">
    <property type="term" value="F:RNA binding"/>
    <property type="evidence" value="ECO:0007669"/>
    <property type="project" value="UniProtKB-KW"/>
</dbReference>
<gene>
    <name evidence="8" type="ORF">CALVIDRAFT_149953</name>
</gene>
<evidence type="ECO:0000259" key="7">
    <source>
        <dbReference type="PROSITE" id="PS50174"/>
    </source>
</evidence>
<reference evidence="8 9" key="1">
    <citation type="journal article" date="2016" name="Mol. Biol. Evol.">
        <title>Comparative Genomics of Early-Diverging Mushroom-Forming Fungi Provides Insights into the Origins of Lignocellulose Decay Capabilities.</title>
        <authorList>
            <person name="Nagy L.G."/>
            <person name="Riley R."/>
            <person name="Tritt A."/>
            <person name="Adam C."/>
            <person name="Daum C."/>
            <person name="Floudas D."/>
            <person name="Sun H."/>
            <person name="Yadav J.S."/>
            <person name="Pangilinan J."/>
            <person name="Larsson K.H."/>
            <person name="Matsuura K."/>
            <person name="Barry K."/>
            <person name="Labutti K."/>
            <person name="Kuo R."/>
            <person name="Ohm R.A."/>
            <person name="Bhattacharya S.S."/>
            <person name="Shirouzu T."/>
            <person name="Yoshinaga Y."/>
            <person name="Martin F.M."/>
            <person name="Grigoriev I.V."/>
            <person name="Hibbett D.S."/>
        </authorList>
    </citation>
    <scope>NUCLEOTIDE SEQUENCE [LARGE SCALE GENOMIC DNA]</scope>
    <source>
        <strain evidence="8 9">TUFC12733</strain>
    </source>
</reference>
<accession>A0A167LI63</accession>
<dbReference type="InterPro" id="IPR035979">
    <property type="entry name" value="RBD_domain_sf"/>
</dbReference>
<feature type="compositionally biased region" description="Basic and acidic residues" evidence="6">
    <location>
        <begin position="52"/>
        <end position="69"/>
    </location>
</feature>
<sequence length="515" mass="56107">MILDEDVNGFRGGRGGGGGGGGGRSRKKKKNKQQNVNVWDPTEAYDPARPNDYFEYKAYKEREREEARRYERKRSYHSSEDEGASGSDGEDRWRPRKAGECYLSHRCLPPEHVPGRFEARVRDEYDDEEPARPRGLGAPSFAPSSSKSAADTPSFVSSAPVVVARDMTGEEAYQRRLALSRGGVAAPPPAIPSPPRVPSPPAPQPYVTETGEEAYQRRMALSLGGARPPPPAPGVPPSAPPRFSRPPPGPDEDEYMWSAPQPPPSVPTPPLVPPPPTSTAQPPVPQVVLDPEVEKRRQAAAAIAARLAALAPGVGIIPKSASPAPDQAATTPDDTDSHNFAARMMAKWGHKEGQGLGVGGTGIVHALSVEQVGLPKKGKPDPSRGPAFGRSAMGKIVNANEDARTKEEVERWGDHSQVVCLRNMVGKADVDADLQGEIAEECSKHGVVERVYIHLAPHRVAPEDEVRIFVKFSGPVGAWKSVRELDGRYFNRRTVKARYYDEQQFDMHYYDMPLP</sequence>
<dbReference type="SMART" id="SM00361">
    <property type="entry name" value="RRM_1"/>
    <property type="match status" value="1"/>
</dbReference>
<dbReference type="PROSITE" id="PS50174">
    <property type="entry name" value="G_PATCH"/>
    <property type="match status" value="1"/>
</dbReference>
<organism evidence="8 9">
    <name type="scientific">Calocera viscosa (strain TUFC12733)</name>
    <dbReference type="NCBI Taxonomy" id="1330018"/>
    <lineage>
        <taxon>Eukaryota</taxon>
        <taxon>Fungi</taxon>
        <taxon>Dikarya</taxon>
        <taxon>Basidiomycota</taxon>
        <taxon>Agaricomycotina</taxon>
        <taxon>Dacrymycetes</taxon>
        <taxon>Dacrymycetales</taxon>
        <taxon>Dacrymycetaceae</taxon>
        <taxon>Calocera</taxon>
    </lineage>
</organism>
<dbReference type="PANTHER" id="PTHR13288:SF8">
    <property type="entry name" value="SPLICING FACTOR 45"/>
    <property type="match status" value="1"/>
</dbReference>
<dbReference type="InterPro" id="IPR040052">
    <property type="entry name" value="RBM17"/>
</dbReference>
<dbReference type="Proteomes" id="UP000076738">
    <property type="component" value="Unassembled WGS sequence"/>
</dbReference>
<dbReference type="GO" id="GO:0071011">
    <property type="term" value="C:precatalytic spliceosome"/>
    <property type="evidence" value="ECO:0007669"/>
    <property type="project" value="TreeGrafter"/>
</dbReference>
<dbReference type="SMART" id="SM00443">
    <property type="entry name" value="G_patch"/>
    <property type="match status" value="1"/>
</dbReference>
<dbReference type="SUPFAM" id="SSF54928">
    <property type="entry name" value="RNA-binding domain, RBD"/>
    <property type="match status" value="1"/>
</dbReference>
<feature type="compositionally biased region" description="Low complexity" evidence="6">
    <location>
        <begin position="138"/>
        <end position="156"/>
    </location>
</feature>
<keyword evidence="5" id="KW-0539">Nucleus</keyword>
<proteinExistence type="predicted"/>
<dbReference type="InterPro" id="IPR000467">
    <property type="entry name" value="G_patch_dom"/>
</dbReference>
<evidence type="ECO:0000256" key="1">
    <source>
        <dbReference type="ARBA" id="ARBA00004123"/>
    </source>
</evidence>
<dbReference type="CDD" id="cd12374">
    <property type="entry name" value="RRM_UHM_SPF45_PUF60"/>
    <property type="match status" value="1"/>
</dbReference>
<dbReference type="EMBL" id="KV417287">
    <property type="protein sequence ID" value="KZO95719.1"/>
    <property type="molecule type" value="Genomic_DNA"/>
</dbReference>
<dbReference type="AlphaFoldDB" id="A0A167LI63"/>
<dbReference type="GO" id="GO:0045292">
    <property type="term" value="P:mRNA cis splicing, via spliceosome"/>
    <property type="evidence" value="ECO:0007669"/>
    <property type="project" value="InterPro"/>
</dbReference>
<dbReference type="Pfam" id="PF01585">
    <property type="entry name" value="G-patch"/>
    <property type="match status" value="1"/>
</dbReference>
<evidence type="ECO:0000256" key="2">
    <source>
        <dbReference type="ARBA" id="ARBA00022664"/>
    </source>
</evidence>
<dbReference type="InterPro" id="IPR012677">
    <property type="entry name" value="Nucleotide-bd_a/b_plait_sf"/>
</dbReference>
<protein>
    <recommendedName>
        <fullName evidence="7">G-patch domain-containing protein</fullName>
    </recommendedName>
</protein>